<dbReference type="PANTHER" id="PTHR47074:SF48">
    <property type="entry name" value="POLYNUCLEOTIDYL TRANSFERASE, RIBONUCLEASE H-LIKE SUPERFAMILY PROTEIN"/>
    <property type="match status" value="1"/>
</dbReference>
<dbReference type="Proteomes" id="UP000236291">
    <property type="component" value="Unassembled WGS sequence"/>
</dbReference>
<name>A0A2K3JQ39_TRIPR</name>
<dbReference type="AlphaFoldDB" id="A0A2K3JQ39"/>
<evidence type="ECO:0000313" key="1">
    <source>
        <dbReference type="EMBL" id="PNX56126.1"/>
    </source>
</evidence>
<accession>A0A2K3JQ39</accession>
<reference evidence="1 2" key="1">
    <citation type="journal article" date="2014" name="Am. J. Bot.">
        <title>Genome assembly and annotation for red clover (Trifolium pratense; Fabaceae).</title>
        <authorList>
            <person name="Istvanek J."/>
            <person name="Jaros M."/>
            <person name="Krenek A."/>
            <person name="Repkova J."/>
        </authorList>
    </citation>
    <scope>NUCLEOTIDE SEQUENCE [LARGE SCALE GENOMIC DNA]</scope>
    <source>
        <strain evidence="2">cv. Tatra</strain>
        <tissue evidence="1">Young leaves</tissue>
    </source>
</reference>
<evidence type="ECO:0000313" key="2">
    <source>
        <dbReference type="Proteomes" id="UP000236291"/>
    </source>
</evidence>
<comment type="caution">
    <text evidence="1">The sequence shown here is derived from an EMBL/GenBank/DDBJ whole genome shotgun (WGS) entry which is preliminary data.</text>
</comment>
<reference evidence="1 2" key="2">
    <citation type="journal article" date="2017" name="Front. Plant Sci.">
        <title>Gene Classification and Mining of Molecular Markers Useful in Red Clover (Trifolium pratense) Breeding.</title>
        <authorList>
            <person name="Istvanek J."/>
            <person name="Dluhosova J."/>
            <person name="Dluhos P."/>
            <person name="Patkova L."/>
            <person name="Nedelnik J."/>
            <person name="Repkova J."/>
        </authorList>
    </citation>
    <scope>NUCLEOTIDE SEQUENCE [LARGE SCALE GENOMIC DNA]</scope>
    <source>
        <strain evidence="2">cv. Tatra</strain>
        <tissue evidence="1">Young leaves</tissue>
    </source>
</reference>
<protein>
    <submittedName>
        <fullName evidence="1">Cytochrome p450</fullName>
    </submittedName>
</protein>
<dbReference type="EMBL" id="ASHM01073898">
    <property type="protein sequence ID" value="PNX56126.1"/>
    <property type="molecule type" value="Genomic_DNA"/>
</dbReference>
<gene>
    <name evidence="1" type="ORF">L195_g049718</name>
</gene>
<organism evidence="1 2">
    <name type="scientific">Trifolium pratense</name>
    <name type="common">Red clover</name>
    <dbReference type="NCBI Taxonomy" id="57577"/>
    <lineage>
        <taxon>Eukaryota</taxon>
        <taxon>Viridiplantae</taxon>
        <taxon>Streptophyta</taxon>
        <taxon>Embryophyta</taxon>
        <taxon>Tracheophyta</taxon>
        <taxon>Spermatophyta</taxon>
        <taxon>Magnoliopsida</taxon>
        <taxon>eudicotyledons</taxon>
        <taxon>Gunneridae</taxon>
        <taxon>Pentapetalae</taxon>
        <taxon>rosids</taxon>
        <taxon>fabids</taxon>
        <taxon>Fabales</taxon>
        <taxon>Fabaceae</taxon>
        <taxon>Papilionoideae</taxon>
        <taxon>50 kb inversion clade</taxon>
        <taxon>NPAAA clade</taxon>
        <taxon>Hologalegina</taxon>
        <taxon>IRL clade</taxon>
        <taxon>Trifolieae</taxon>
        <taxon>Trifolium</taxon>
    </lineage>
</organism>
<dbReference type="InterPro" id="IPR052929">
    <property type="entry name" value="RNase_H-like_EbsB-rel"/>
</dbReference>
<dbReference type="PANTHER" id="PTHR47074">
    <property type="entry name" value="BNAC02G40300D PROTEIN"/>
    <property type="match status" value="1"/>
</dbReference>
<sequence>MTESQVQPHRQAQADMRWQKPETGKYKCNIDASFSAHQNRVGFDLGETLGLYHALNWVQELQLERVDFVLDSKSFVD</sequence>
<proteinExistence type="predicted"/>